<proteinExistence type="predicted"/>
<gene>
    <name evidence="2" type="ORF">OK18_19750</name>
</gene>
<dbReference type="PATRIC" id="fig|1324352.5.peg.4147"/>
<accession>A0A0G3MBV8</accession>
<name>A0A0G3MBV8_CHRGL</name>
<dbReference type="Proteomes" id="UP000035213">
    <property type="component" value="Chromosome"/>
</dbReference>
<dbReference type="EMBL" id="CP009928">
    <property type="protein sequence ID" value="AKK74547.1"/>
    <property type="molecule type" value="Genomic_DNA"/>
</dbReference>
<dbReference type="AlphaFoldDB" id="A0A0G3MBV8"/>
<feature type="transmembrane region" description="Helical" evidence="1">
    <location>
        <begin position="38"/>
        <end position="58"/>
    </location>
</feature>
<keyword evidence="1" id="KW-1133">Transmembrane helix</keyword>
<evidence type="ECO:0000313" key="3">
    <source>
        <dbReference type="Proteomes" id="UP000035213"/>
    </source>
</evidence>
<protein>
    <submittedName>
        <fullName evidence="2">Uncharacterized protein</fullName>
    </submittedName>
</protein>
<keyword evidence="1" id="KW-0812">Transmembrane</keyword>
<dbReference type="KEGG" id="cgn:OK18_19750"/>
<evidence type="ECO:0000256" key="1">
    <source>
        <dbReference type="SAM" id="Phobius"/>
    </source>
</evidence>
<reference evidence="2 3" key="1">
    <citation type="submission" date="2014-11" db="EMBL/GenBank/DDBJ databases">
        <authorList>
            <person name="Park G.-S."/>
            <person name="Hong S.-J."/>
            <person name="Jung B.K."/>
            <person name="Khan A.R."/>
            <person name="Kwak Y."/>
            <person name="Shin J.-H."/>
        </authorList>
    </citation>
    <scope>NUCLEOTIDE SEQUENCE [LARGE SCALE GENOMIC DNA]</scope>
    <source>
        <strain evidence="2 3">DSM 27622</strain>
    </source>
</reference>
<organism evidence="2 3">
    <name type="scientific">Chryseobacterium gallinarum</name>
    <dbReference type="NCBI Taxonomy" id="1324352"/>
    <lineage>
        <taxon>Bacteria</taxon>
        <taxon>Pseudomonadati</taxon>
        <taxon>Bacteroidota</taxon>
        <taxon>Flavobacteriia</taxon>
        <taxon>Flavobacteriales</taxon>
        <taxon>Weeksellaceae</taxon>
        <taxon>Chryseobacterium group</taxon>
        <taxon>Chryseobacterium</taxon>
    </lineage>
</organism>
<keyword evidence="1" id="KW-0472">Membrane</keyword>
<dbReference type="STRING" id="1324352.OK18_19750"/>
<evidence type="ECO:0000313" key="2">
    <source>
        <dbReference type="EMBL" id="AKK74547.1"/>
    </source>
</evidence>
<sequence length="68" mass="7619">MREKTHQKFVEQFFLLYCVAKGGSRVLSIVFERTMKRLFASLVVAIAAMCFAPQATAAKLCATENMTN</sequence>